<dbReference type="InterPro" id="IPR013328">
    <property type="entry name" value="6PGD_dom2"/>
</dbReference>
<dbReference type="AlphaFoldDB" id="A0A1G2KIR9"/>
<dbReference type="GO" id="GO:0051287">
    <property type="term" value="F:NAD binding"/>
    <property type="evidence" value="ECO:0007669"/>
    <property type="project" value="InterPro"/>
</dbReference>
<comment type="caution">
    <text evidence="4">The sequence shown here is derived from an EMBL/GenBank/DDBJ whole genome shotgun (WGS) entry which is preliminary data.</text>
</comment>
<organism evidence="4 5">
    <name type="scientific">Candidatus Sungbacteria bacterium RIFCSPHIGHO2_02_FULL_47_11</name>
    <dbReference type="NCBI Taxonomy" id="1802270"/>
    <lineage>
        <taxon>Bacteria</taxon>
        <taxon>Candidatus Sungiibacteriota</taxon>
    </lineage>
</organism>
<evidence type="ECO:0000256" key="1">
    <source>
        <dbReference type="ARBA" id="ARBA00006601"/>
    </source>
</evidence>
<gene>
    <name evidence="4" type="ORF">A3C07_03170</name>
</gene>
<proteinExistence type="inferred from homology"/>
<dbReference type="Gene3D" id="1.10.1040.10">
    <property type="entry name" value="N-(1-d-carboxylethyl)-l-norvaline Dehydrogenase, domain 2"/>
    <property type="match status" value="1"/>
</dbReference>
<protein>
    <recommendedName>
        <fullName evidence="6">UDP-glucose/GDP-mannose dehydrogenase dimerisation domain-containing protein</fullName>
    </recommendedName>
</protein>
<dbReference type="Pfam" id="PF00984">
    <property type="entry name" value="UDPG_MGDP_dh"/>
    <property type="match status" value="1"/>
</dbReference>
<dbReference type="SUPFAM" id="SSF51735">
    <property type="entry name" value="NAD(P)-binding Rossmann-fold domains"/>
    <property type="match status" value="1"/>
</dbReference>
<dbReference type="InterPro" id="IPR014026">
    <property type="entry name" value="UDP-Glc/GDP-Man_DH_dimer"/>
</dbReference>
<accession>A0A1G2KIR9</accession>
<dbReference type="Gene3D" id="3.40.50.720">
    <property type="entry name" value="NAD(P)-binding Rossmann-like Domain"/>
    <property type="match status" value="1"/>
</dbReference>
<evidence type="ECO:0000259" key="3">
    <source>
        <dbReference type="Pfam" id="PF03721"/>
    </source>
</evidence>
<dbReference type="GO" id="GO:0016616">
    <property type="term" value="F:oxidoreductase activity, acting on the CH-OH group of donors, NAD or NADP as acceptor"/>
    <property type="evidence" value="ECO:0007669"/>
    <property type="project" value="InterPro"/>
</dbReference>
<dbReference type="PANTHER" id="PTHR43750">
    <property type="entry name" value="UDP-GLUCOSE 6-DEHYDROGENASE TUAD"/>
    <property type="match status" value="1"/>
</dbReference>
<evidence type="ECO:0008006" key="6">
    <source>
        <dbReference type="Google" id="ProtNLM"/>
    </source>
</evidence>
<dbReference type="Pfam" id="PF03721">
    <property type="entry name" value="UDPG_MGDP_dh_N"/>
    <property type="match status" value="1"/>
</dbReference>
<dbReference type="InterPro" id="IPR036291">
    <property type="entry name" value="NAD(P)-bd_dom_sf"/>
</dbReference>
<evidence type="ECO:0000259" key="2">
    <source>
        <dbReference type="Pfam" id="PF00984"/>
    </source>
</evidence>
<dbReference type="EMBL" id="MHQI01000041">
    <property type="protein sequence ID" value="OGZ99346.1"/>
    <property type="molecule type" value="Genomic_DNA"/>
</dbReference>
<sequence length="333" mass="37180">MSQNNLKIGIIGIGMVGTPLKRYFEEVRGHRRGKDLFLYDIDSKKGCLDNINQAHVIFVCVPTPRNPDGSANVAAIGSALRTIKPPKIVVIKSTVPPGTTESLQKAHQKLFLLFNPEFLTESRSWEDMINPDRQIVGHTARSQNHTSAVLGLLPTAFFSSPGTLGTYTFMRLNATEAELGKYAGNIFGALKVTYANVLKDFCDTLEMANSKKGVRAPVRYEHVRAMLAHDRRIGDAWLNVDYHNYRGYGGYCFTKDTDALIANGEKTLGTLSQRTPEHKRLSKGLAFLKAMREYNETLLATQGLTSEDVSVHDHEWIQKKVKGQRSNVKSWIL</sequence>
<feature type="domain" description="UDP-glucose/GDP-mannose dehydrogenase N-terminal" evidence="3">
    <location>
        <begin position="50"/>
        <end position="144"/>
    </location>
</feature>
<dbReference type="PANTHER" id="PTHR43750:SF3">
    <property type="entry name" value="UDP-GLUCOSE 6-DEHYDROGENASE TUAD"/>
    <property type="match status" value="1"/>
</dbReference>
<comment type="similarity">
    <text evidence="1">Belongs to the UDP-glucose/GDP-mannose dehydrogenase family.</text>
</comment>
<feature type="domain" description="UDP-glucose/GDP-mannose dehydrogenase dimerisation" evidence="2">
    <location>
        <begin position="176"/>
        <end position="266"/>
    </location>
</feature>
<dbReference type="Proteomes" id="UP000179023">
    <property type="component" value="Unassembled WGS sequence"/>
</dbReference>
<name>A0A1G2KIR9_9BACT</name>
<reference evidence="4 5" key="1">
    <citation type="journal article" date="2016" name="Nat. Commun.">
        <title>Thousands of microbial genomes shed light on interconnected biogeochemical processes in an aquifer system.</title>
        <authorList>
            <person name="Anantharaman K."/>
            <person name="Brown C.T."/>
            <person name="Hug L.A."/>
            <person name="Sharon I."/>
            <person name="Castelle C.J."/>
            <person name="Probst A.J."/>
            <person name="Thomas B.C."/>
            <person name="Singh A."/>
            <person name="Wilkins M.J."/>
            <person name="Karaoz U."/>
            <person name="Brodie E.L."/>
            <person name="Williams K.H."/>
            <person name="Hubbard S.S."/>
            <person name="Banfield J.F."/>
        </authorList>
    </citation>
    <scope>NUCLEOTIDE SEQUENCE [LARGE SCALE GENOMIC DNA]</scope>
</reference>
<evidence type="ECO:0000313" key="5">
    <source>
        <dbReference type="Proteomes" id="UP000179023"/>
    </source>
</evidence>
<evidence type="ECO:0000313" key="4">
    <source>
        <dbReference type="EMBL" id="OGZ99346.1"/>
    </source>
</evidence>
<dbReference type="InterPro" id="IPR008927">
    <property type="entry name" value="6-PGluconate_DH-like_C_sf"/>
</dbReference>
<dbReference type="InterPro" id="IPR001732">
    <property type="entry name" value="UDP-Glc/GDP-Man_DH_N"/>
</dbReference>
<dbReference type="STRING" id="1802270.A3C07_03170"/>
<dbReference type="SUPFAM" id="SSF48179">
    <property type="entry name" value="6-phosphogluconate dehydrogenase C-terminal domain-like"/>
    <property type="match status" value="1"/>
</dbReference>